<dbReference type="InterPro" id="IPR050214">
    <property type="entry name" value="Cys_Synth/Cystath_Beta-Synth"/>
</dbReference>
<dbReference type="KEGG" id="ocy:OSSY52_01440"/>
<feature type="domain" description="Tryptophan synthase beta chain-like PALP" evidence="3">
    <location>
        <begin position="78"/>
        <end position="261"/>
    </location>
</feature>
<dbReference type="InterPro" id="IPR001926">
    <property type="entry name" value="TrpB-like_PALP"/>
</dbReference>
<dbReference type="PANTHER" id="PTHR10314">
    <property type="entry name" value="CYSTATHIONINE BETA-SYNTHASE"/>
    <property type="match status" value="1"/>
</dbReference>
<organism evidence="4 5">
    <name type="scientific">Tepiditoga spiralis</name>
    <dbReference type="NCBI Taxonomy" id="2108365"/>
    <lineage>
        <taxon>Bacteria</taxon>
        <taxon>Thermotogati</taxon>
        <taxon>Thermotogota</taxon>
        <taxon>Thermotogae</taxon>
        <taxon>Petrotogales</taxon>
        <taxon>Petrotogaceae</taxon>
        <taxon>Tepiditoga</taxon>
    </lineage>
</organism>
<dbReference type="InterPro" id="IPR036052">
    <property type="entry name" value="TrpB-like_PALP_sf"/>
</dbReference>
<evidence type="ECO:0000313" key="5">
    <source>
        <dbReference type="Proteomes" id="UP000516361"/>
    </source>
</evidence>
<reference evidence="4 5" key="1">
    <citation type="submission" date="2018-06" db="EMBL/GenBank/DDBJ databases">
        <title>Genome sequencing of Oceanotoga sp. sy52.</title>
        <authorList>
            <person name="Mori K."/>
        </authorList>
    </citation>
    <scope>NUCLEOTIDE SEQUENCE [LARGE SCALE GENOMIC DNA]</scope>
    <source>
        <strain evidence="5">sy52</strain>
    </source>
</reference>
<proteinExistence type="predicted"/>
<dbReference type="EMBL" id="AP018712">
    <property type="protein sequence ID" value="BBE30003.1"/>
    <property type="molecule type" value="Genomic_DNA"/>
</dbReference>
<evidence type="ECO:0000256" key="1">
    <source>
        <dbReference type="ARBA" id="ARBA00001933"/>
    </source>
</evidence>
<dbReference type="Proteomes" id="UP000516361">
    <property type="component" value="Chromosome"/>
</dbReference>
<dbReference type="SUPFAM" id="SSF53686">
    <property type="entry name" value="Tryptophan synthase beta subunit-like PLP-dependent enzymes"/>
    <property type="match status" value="1"/>
</dbReference>
<evidence type="ECO:0000259" key="3">
    <source>
        <dbReference type="Pfam" id="PF00291"/>
    </source>
</evidence>
<evidence type="ECO:0000256" key="2">
    <source>
        <dbReference type="ARBA" id="ARBA00022898"/>
    </source>
</evidence>
<dbReference type="AlphaFoldDB" id="A0A7G1G5D9"/>
<dbReference type="GO" id="GO:1901605">
    <property type="term" value="P:alpha-amino acid metabolic process"/>
    <property type="evidence" value="ECO:0007669"/>
    <property type="project" value="UniProtKB-ARBA"/>
</dbReference>
<accession>A0A7G1G5D9</accession>
<evidence type="ECO:0000313" key="4">
    <source>
        <dbReference type="EMBL" id="BBE30003.1"/>
    </source>
</evidence>
<dbReference type="Pfam" id="PF00291">
    <property type="entry name" value="PALP"/>
    <property type="match status" value="1"/>
</dbReference>
<name>A0A7G1G5D9_9BACT</name>
<dbReference type="InParanoid" id="A0A7G1G5D9"/>
<keyword evidence="2" id="KW-0663">Pyridoxal phosphate</keyword>
<gene>
    <name evidence="4" type="ORF">OSSY52_01440</name>
</gene>
<protein>
    <submittedName>
        <fullName evidence="4">Pyridoxal-5'-phosphate-dependent protein subunit beta</fullName>
    </submittedName>
</protein>
<dbReference type="RefSeq" id="WP_190615142.1">
    <property type="nucleotide sequence ID" value="NZ_AP018712.1"/>
</dbReference>
<sequence length="472" mass="54436">MKTPIIGPTFEEMLHPWKIDPELRKRAIEMKDKDPLHPINLYNITWRDKDDEIYYFEMPKELTGVKANIIVLYAKDFPSGSHKVGATYSVLAEKTVTHEVDPSTHKLIWPSTGNYGIGGAWVSSRMNYNSLVLLPELMSKERFDIIRSYGSDVIATPGCESNVKEIYDKSKELKTKDPEHVRILNQFEEFGNYRFHYHVTGNTMAELVKEKKIGNERVAAVVLGVGSAGTIACGDRLKQLFPETKIVAMEPIQCPTISLNGYGGHDIQGIGDKHVTWIHNVMNMDATVLVDDMDSKKMLQVMTDPVGIEYLKQSLKEKDIKNISTKLGISGVANIIAAIKMAKFYNMKEDENIFVVATDSIERYHSVMKQLDDEFGKLTTSEAKSRTERICLFAEPSHVFEGTKYNRERWHNLKYFTWIEQQNKTIEEINAQKDQKYWEEQQNKVFEMDEKIKEYREKNAERLHKVMYEVEK</sequence>
<dbReference type="Gene3D" id="3.40.50.1100">
    <property type="match status" value="2"/>
</dbReference>
<keyword evidence="5" id="KW-1185">Reference proteome</keyword>
<comment type="cofactor">
    <cofactor evidence="1">
        <name>pyridoxal 5'-phosphate</name>
        <dbReference type="ChEBI" id="CHEBI:597326"/>
    </cofactor>
</comment>